<organism evidence="1 2">
    <name type="scientific">Bradyrhizobium canariense</name>
    <dbReference type="NCBI Taxonomy" id="255045"/>
    <lineage>
        <taxon>Bacteria</taxon>
        <taxon>Pseudomonadati</taxon>
        <taxon>Pseudomonadota</taxon>
        <taxon>Alphaproteobacteria</taxon>
        <taxon>Hyphomicrobiales</taxon>
        <taxon>Nitrobacteraceae</taxon>
        <taxon>Bradyrhizobium</taxon>
    </lineage>
</organism>
<evidence type="ECO:0000313" key="1">
    <source>
        <dbReference type="EMBL" id="SDS78437.1"/>
    </source>
</evidence>
<reference evidence="2" key="1">
    <citation type="submission" date="2016-10" db="EMBL/GenBank/DDBJ databases">
        <authorList>
            <person name="Varghese N."/>
            <person name="Submissions S."/>
        </authorList>
    </citation>
    <scope>NUCLEOTIDE SEQUENCE [LARGE SCALE GENOMIC DNA]</scope>
    <source>
        <strain evidence="2">GAS369</strain>
    </source>
</reference>
<name>A0A1H1V0X7_9BRAD</name>
<gene>
    <name evidence="1" type="ORF">SAMN05444158_3199</name>
</gene>
<dbReference type="Proteomes" id="UP000243904">
    <property type="component" value="Chromosome I"/>
</dbReference>
<keyword evidence="2" id="KW-1185">Reference proteome</keyword>
<dbReference type="AlphaFoldDB" id="A0A1H1V0X7"/>
<protein>
    <submittedName>
        <fullName evidence="1">Uncharacterized protein</fullName>
    </submittedName>
</protein>
<evidence type="ECO:0000313" key="2">
    <source>
        <dbReference type="Proteomes" id="UP000243904"/>
    </source>
</evidence>
<accession>A0A1H1V0X7</accession>
<sequence length="87" mass="9703">MIPGVALTFFEGSIMAEPQPLSSIVRLAPIKRPACPKCQAQMMLVQIMPAFLGTDLHTFECRACNHVIKTLGAYDDPMQSRERGRRL</sequence>
<proteinExistence type="predicted"/>
<dbReference type="EMBL" id="LT629750">
    <property type="protein sequence ID" value="SDS78437.1"/>
    <property type="molecule type" value="Genomic_DNA"/>
</dbReference>